<protein>
    <submittedName>
        <fullName evidence="1">Uncharacterized protein</fullName>
    </submittedName>
</protein>
<accession>A0A1I5T3Z9</accession>
<organism evidence="1 2">
    <name type="scientific">Geopseudomonas sagittaria</name>
    <dbReference type="NCBI Taxonomy" id="1135990"/>
    <lineage>
        <taxon>Bacteria</taxon>
        <taxon>Pseudomonadati</taxon>
        <taxon>Pseudomonadota</taxon>
        <taxon>Gammaproteobacteria</taxon>
        <taxon>Pseudomonadales</taxon>
        <taxon>Pseudomonadaceae</taxon>
        <taxon>Geopseudomonas</taxon>
    </lineage>
</organism>
<keyword evidence="2" id="KW-1185">Reference proteome</keyword>
<evidence type="ECO:0000313" key="2">
    <source>
        <dbReference type="Proteomes" id="UP000243084"/>
    </source>
</evidence>
<gene>
    <name evidence="1" type="ORF">SAMN05216229_105255</name>
</gene>
<sequence length="33" mass="3731">MPDANSFRCLFSGWEEPHKKTKARAIGVPSIQE</sequence>
<reference evidence="2" key="1">
    <citation type="submission" date="2016-10" db="EMBL/GenBank/DDBJ databases">
        <authorList>
            <person name="Varghese N."/>
            <person name="Submissions S."/>
        </authorList>
    </citation>
    <scope>NUCLEOTIDE SEQUENCE [LARGE SCALE GENOMIC DNA]</scope>
    <source>
        <strain evidence="2">JCM 18195</strain>
    </source>
</reference>
<dbReference type="Proteomes" id="UP000243084">
    <property type="component" value="Unassembled WGS sequence"/>
</dbReference>
<proteinExistence type="predicted"/>
<dbReference type="AlphaFoldDB" id="A0A1I5T3Z9"/>
<dbReference type="EMBL" id="FOXM01000005">
    <property type="protein sequence ID" value="SFP77571.1"/>
    <property type="molecule type" value="Genomic_DNA"/>
</dbReference>
<name>A0A1I5T3Z9_9GAMM</name>
<evidence type="ECO:0000313" key="1">
    <source>
        <dbReference type="EMBL" id="SFP77571.1"/>
    </source>
</evidence>